<dbReference type="RefSeq" id="WP_344512388.1">
    <property type="nucleotide sequence ID" value="NZ_BAAAQD010000032.1"/>
</dbReference>
<evidence type="ECO:0000313" key="2">
    <source>
        <dbReference type="Proteomes" id="UP001501470"/>
    </source>
</evidence>
<reference evidence="2" key="1">
    <citation type="journal article" date="2019" name="Int. J. Syst. Evol. Microbiol.">
        <title>The Global Catalogue of Microorganisms (GCM) 10K type strain sequencing project: providing services to taxonomists for standard genome sequencing and annotation.</title>
        <authorList>
            <consortium name="The Broad Institute Genomics Platform"/>
            <consortium name="The Broad Institute Genome Sequencing Center for Infectious Disease"/>
            <person name="Wu L."/>
            <person name="Ma J."/>
        </authorList>
    </citation>
    <scope>NUCLEOTIDE SEQUENCE [LARGE SCALE GENOMIC DNA]</scope>
    <source>
        <strain evidence="2">JCM 15933</strain>
    </source>
</reference>
<dbReference type="Proteomes" id="UP001501470">
    <property type="component" value="Unassembled WGS sequence"/>
</dbReference>
<sequence>MDGDHLPYPARRGLQAARALAGAADGTLAATLAALRAGERHEREVALFMALVGRDRQAVLAALTDEDPHIRRSALLAWAGSAETAPEPVARVVTDAPADTRVRLYRRIRVRGRTDLAEALVDPVRARFGDAEAAALLPACGEATVARLLPQLAHVLGDRAALTRRHPRACLDQAERELAALPEAARGPWWARHGAGVLAAAPALPHRVLELLERYGPRESLPSPLRAYGVLTAADPLLVLALLTRPSRAAWLARTALPRAVLSRLGRLPVAGLVGLARRLRGHGPALARLLAAVPPHDRAELFTRAMSDVDRSRSLPEADVHRVLPAGLRVAEARRALTLDAVRQSEALTLAYTAHLPWAEAEEPLLAATRRARAEDRVTAWQLLIRCAARGKDPAAVLAATHHLLRLRNEQDPVRAAALWSLADVRPALLRPELVEPLEQVVADVVQARDTSPMALGRLSDLAVLVLRERFDSPVLVRWALHTFQRLLGDDRVPRLGDLPRLRRGQETQAFEAVRGWVRLGAERAKFEPLFAIARALGERAWRLPDLQSMLERATRRGNLAGVARTAVDLWLADPRHRAERVEAVLREDPSAIALPAAWRAVCARRGDLLDAALTGPPPTGRFVPAGVRWVPPRPVHLRRWLPHQHRAYVERQAEVVRDVGATPQARAAALRDAAPVPVHGEALVLEWVDAGDVVLAEAALAALAWTDRPAAALPVLLRHVGDDRARVVVAAAGRVSRFTPPSVLLAALDPALGKVTARKEAVRLLAARSVPGAADTLWRLWQDPGLHRSVRVAIVAAARQRAGDPAMWRILRAAGAGRDRDSGRDELAELLAASPWAVPVPLRGDYAALVAAAAAGPDKHAATWAWAMLPDWAPWLADVTGAAVSRLTDLDDRIVWRPVVRALAGLVDTGLGEAPLVAAVRALAAAGTDASDTARRRVEAIVDAVVAWSDRAAHDAAGRDATGAAGRALSTVDGYVPAAAALLVEAADLADPATGWLDGVRRLTADRPVLAARLAGRAGRRLERPAAEPGTTLAIAARLAAGDGLADGLFGLAYAARGGDLGWPEPWRDVVATLRRHPVAEVRDAALALSTDPTVDQ</sequence>
<dbReference type="EMBL" id="BAAAQD010000032">
    <property type="protein sequence ID" value="GAA1562877.1"/>
    <property type="molecule type" value="Genomic_DNA"/>
</dbReference>
<evidence type="ECO:0008006" key="3">
    <source>
        <dbReference type="Google" id="ProtNLM"/>
    </source>
</evidence>
<name>A0ABP4NQG5_9ACTN</name>
<gene>
    <name evidence="1" type="ORF">GCM10009827_100590</name>
</gene>
<organism evidence="1 2">
    <name type="scientific">Dactylosporangium maewongense</name>
    <dbReference type="NCBI Taxonomy" id="634393"/>
    <lineage>
        <taxon>Bacteria</taxon>
        <taxon>Bacillati</taxon>
        <taxon>Actinomycetota</taxon>
        <taxon>Actinomycetes</taxon>
        <taxon>Micromonosporales</taxon>
        <taxon>Micromonosporaceae</taxon>
        <taxon>Dactylosporangium</taxon>
    </lineage>
</organism>
<accession>A0ABP4NQG5</accession>
<evidence type="ECO:0000313" key="1">
    <source>
        <dbReference type="EMBL" id="GAA1562877.1"/>
    </source>
</evidence>
<protein>
    <recommendedName>
        <fullName evidence="3">HEAT repeat protein</fullName>
    </recommendedName>
</protein>
<comment type="caution">
    <text evidence="1">The sequence shown here is derived from an EMBL/GenBank/DDBJ whole genome shotgun (WGS) entry which is preliminary data.</text>
</comment>
<keyword evidence="2" id="KW-1185">Reference proteome</keyword>
<proteinExistence type="predicted"/>